<dbReference type="AlphaFoldDB" id="D9XQS0"/>
<sequence>MGHLWLPPGAAGVTLTFGGIWSSSDVCGPLKRKGFGNSGRHGGHGRQAHPYGATHRTVTRTPRPIDAHPFTAQGVTRDTLRRMNVAALGPKDPWK</sequence>
<protein>
    <submittedName>
        <fullName evidence="2">Uncharacterized protein</fullName>
    </submittedName>
</protein>
<feature type="region of interest" description="Disordered" evidence="1">
    <location>
        <begin position="35"/>
        <end position="54"/>
    </location>
</feature>
<accession>D9XQS0</accession>
<name>D9XQS0_9ACTN</name>
<dbReference type="EMBL" id="GG657758">
    <property type="protein sequence ID" value="EFL39321.1"/>
    <property type="molecule type" value="Genomic_DNA"/>
</dbReference>
<reference evidence="2" key="1">
    <citation type="submission" date="2009-02" db="EMBL/GenBank/DDBJ databases">
        <title>Annotation of Streptomyces griseoflavus strain Tu4000.</title>
        <authorList>
            <consortium name="The Broad Institute Genome Sequencing Platform"/>
            <consortium name="Broad Institute Microbial Sequencing Center"/>
            <person name="Fischbach M."/>
            <person name="Godfrey P."/>
            <person name="Ward D."/>
            <person name="Young S."/>
            <person name="Zeng Q."/>
            <person name="Koehrsen M."/>
            <person name="Alvarado L."/>
            <person name="Berlin A.M."/>
            <person name="Bochicchio J."/>
            <person name="Borenstein D."/>
            <person name="Chapman S.B."/>
            <person name="Chen Z."/>
            <person name="Engels R."/>
            <person name="Freedman E."/>
            <person name="Gellesch M."/>
            <person name="Goldberg J."/>
            <person name="Griggs A."/>
            <person name="Gujja S."/>
            <person name="Heilman E.R."/>
            <person name="Heiman D.I."/>
            <person name="Hepburn T.A."/>
            <person name="Howarth C."/>
            <person name="Jen D."/>
            <person name="Larson L."/>
            <person name="Lewis B."/>
            <person name="Mehta T."/>
            <person name="Park D."/>
            <person name="Pearson M."/>
            <person name="Richards J."/>
            <person name="Roberts A."/>
            <person name="Saif S."/>
            <person name="Shea T.D."/>
            <person name="Shenoy N."/>
            <person name="Sisk P."/>
            <person name="Stolte C."/>
            <person name="Sykes S.N."/>
            <person name="Thomson T."/>
            <person name="Walk T."/>
            <person name="White J."/>
            <person name="Yandava C."/>
            <person name="Straight P."/>
            <person name="Clardy J."/>
            <person name="Hung D."/>
            <person name="Kolter R."/>
            <person name="Mekalanos J."/>
            <person name="Walker S."/>
            <person name="Walsh C.T."/>
            <person name="Wieland-Brown L.C."/>
            <person name="Haas B."/>
            <person name="Nusbaum C."/>
            <person name="Birren B."/>
        </authorList>
    </citation>
    <scope>NUCLEOTIDE SEQUENCE [LARGE SCALE GENOMIC DNA]</scope>
    <source>
        <strain evidence="2">Tu4000</strain>
    </source>
</reference>
<gene>
    <name evidence="2" type="ORF">SSRG_02126</name>
</gene>
<proteinExistence type="predicted"/>
<dbReference type="Proteomes" id="UP000002968">
    <property type="component" value="Unassembled WGS sequence"/>
</dbReference>
<organism evidence="2 3">
    <name type="scientific">Streptomyces griseoflavus Tu4000</name>
    <dbReference type="NCBI Taxonomy" id="467200"/>
    <lineage>
        <taxon>Bacteria</taxon>
        <taxon>Bacillati</taxon>
        <taxon>Actinomycetota</taxon>
        <taxon>Actinomycetes</taxon>
        <taxon>Kitasatosporales</taxon>
        <taxon>Streptomycetaceae</taxon>
        <taxon>Streptomyces</taxon>
    </lineage>
</organism>
<dbReference type="HOGENOM" id="CLU_2371532_0_0_11"/>
<evidence type="ECO:0000256" key="1">
    <source>
        <dbReference type="SAM" id="MobiDB-lite"/>
    </source>
</evidence>
<evidence type="ECO:0000313" key="3">
    <source>
        <dbReference type="Proteomes" id="UP000002968"/>
    </source>
</evidence>
<keyword evidence="3" id="KW-1185">Reference proteome</keyword>
<evidence type="ECO:0000313" key="2">
    <source>
        <dbReference type="EMBL" id="EFL39321.1"/>
    </source>
</evidence>
<dbReference type="STRING" id="467200.SSRG_02126"/>